<comment type="caution">
    <text evidence="1">The sequence shown here is derived from an EMBL/GenBank/DDBJ whole genome shotgun (WGS) entry which is preliminary data.</text>
</comment>
<dbReference type="EMBL" id="BGPR01000049">
    <property type="protein sequence ID" value="GBL86509.1"/>
    <property type="molecule type" value="Genomic_DNA"/>
</dbReference>
<evidence type="ECO:0000313" key="2">
    <source>
        <dbReference type="Proteomes" id="UP000499080"/>
    </source>
</evidence>
<proteinExistence type="predicted"/>
<organism evidence="1 2">
    <name type="scientific">Araneus ventricosus</name>
    <name type="common">Orbweaver spider</name>
    <name type="synonym">Epeira ventricosa</name>
    <dbReference type="NCBI Taxonomy" id="182803"/>
    <lineage>
        <taxon>Eukaryota</taxon>
        <taxon>Metazoa</taxon>
        <taxon>Ecdysozoa</taxon>
        <taxon>Arthropoda</taxon>
        <taxon>Chelicerata</taxon>
        <taxon>Arachnida</taxon>
        <taxon>Araneae</taxon>
        <taxon>Araneomorphae</taxon>
        <taxon>Entelegynae</taxon>
        <taxon>Araneoidea</taxon>
        <taxon>Araneidae</taxon>
        <taxon>Araneus</taxon>
    </lineage>
</organism>
<evidence type="ECO:0000313" key="1">
    <source>
        <dbReference type="EMBL" id="GBL86509.1"/>
    </source>
</evidence>
<keyword evidence="2" id="KW-1185">Reference proteome</keyword>
<gene>
    <name evidence="1" type="ORF">AVEN_194774_1</name>
</gene>
<sequence>MENDVLFQEYSRKHEAQATKLNSSFTKLATQTDSKSLLITETALSLASNSSQTRTANKTPKRLTRSAASGIYSLAIECDVTWNSPEGYPYLCYLNNTEAEFSQFLEPSFLLPNRRQVCLEGRGLIADIC</sequence>
<name>A0A4Y2B4X5_ARAVE</name>
<dbReference type="AlphaFoldDB" id="A0A4Y2B4X5"/>
<protein>
    <submittedName>
        <fullName evidence="1">Uncharacterized protein</fullName>
    </submittedName>
</protein>
<dbReference type="Proteomes" id="UP000499080">
    <property type="component" value="Unassembled WGS sequence"/>
</dbReference>
<reference evidence="1 2" key="1">
    <citation type="journal article" date="2019" name="Sci. Rep.">
        <title>Orb-weaving spider Araneus ventricosus genome elucidates the spidroin gene catalogue.</title>
        <authorList>
            <person name="Kono N."/>
            <person name="Nakamura H."/>
            <person name="Ohtoshi R."/>
            <person name="Moran D.A.P."/>
            <person name="Shinohara A."/>
            <person name="Yoshida Y."/>
            <person name="Fujiwara M."/>
            <person name="Mori M."/>
            <person name="Tomita M."/>
            <person name="Arakawa K."/>
        </authorList>
    </citation>
    <scope>NUCLEOTIDE SEQUENCE [LARGE SCALE GENOMIC DNA]</scope>
</reference>
<accession>A0A4Y2B4X5</accession>